<proteinExistence type="predicted"/>
<dbReference type="Proteomes" id="UP000191820">
    <property type="component" value="Chromosome"/>
</dbReference>
<dbReference type="InterPro" id="IPR025411">
    <property type="entry name" value="DUF4136"/>
</dbReference>
<evidence type="ECO:0000313" key="3">
    <source>
        <dbReference type="EMBL" id="ARD21446.1"/>
    </source>
</evidence>
<gene>
    <name evidence="3" type="ORF">SJ2017_1117</name>
</gene>
<dbReference type="Pfam" id="PF13590">
    <property type="entry name" value="DUF4136"/>
    <property type="match status" value="1"/>
</dbReference>
<keyword evidence="1" id="KW-0732">Signal</keyword>
<organism evidence="3 4">
    <name type="scientific">Shewanella japonica</name>
    <dbReference type="NCBI Taxonomy" id="93973"/>
    <lineage>
        <taxon>Bacteria</taxon>
        <taxon>Pseudomonadati</taxon>
        <taxon>Pseudomonadota</taxon>
        <taxon>Gammaproteobacteria</taxon>
        <taxon>Alteromonadales</taxon>
        <taxon>Shewanellaceae</taxon>
        <taxon>Shewanella</taxon>
    </lineage>
</organism>
<feature type="chain" id="PRO_5047280777" description="DUF4136 domain-containing protein" evidence="1">
    <location>
        <begin position="26"/>
        <end position="186"/>
    </location>
</feature>
<keyword evidence="4" id="KW-1185">Reference proteome</keyword>
<feature type="domain" description="DUF4136" evidence="2">
    <location>
        <begin position="23"/>
        <end position="175"/>
    </location>
</feature>
<protein>
    <recommendedName>
        <fullName evidence="2">DUF4136 domain-containing protein</fullName>
    </recommendedName>
</protein>
<evidence type="ECO:0000259" key="2">
    <source>
        <dbReference type="Pfam" id="PF13590"/>
    </source>
</evidence>
<feature type="signal peptide" evidence="1">
    <location>
        <begin position="1"/>
        <end position="25"/>
    </location>
</feature>
<evidence type="ECO:0000256" key="1">
    <source>
        <dbReference type="SAM" id="SignalP"/>
    </source>
</evidence>
<reference evidence="3 4" key="1">
    <citation type="submission" date="2017-03" db="EMBL/GenBank/DDBJ databases">
        <title>Genome sequencing of Shewanella japonica KCTC 22435.</title>
        <authorList>
            <person name="Kim K.M."/>
        </authorList>
    </citation>
    <scope>NUCLEOTIDE SEQUENCE [LARGE SCALE GENOMIC DNA]</scope>
    <source>
        <strain evidence="3 4">KCTC 22435</strain>
    </source>
</reference>
<sequence>MFYRYMMLFTMLLCLGACQSTNVQSDYDTKYDFSDLKTFHFIDTPDQGDPLSAERIRANILSTLTAKGFVEQQENSDFTVSYGFLTKDKPKSSGLSIGLGTGTSGSHGGVGVGTSMGIPIGSDSAKIQVIQVDIIDTKENRLIWRGTDEFDFESGGDEKVVETSKTITNILALFPLAQRLTKQPKC</sequence>
<dbReference type="RefSeq" id="WP_080915152.1">
    <property type="nucleotide sequence ID" value="NZ_CP020472.1"/>
</dbReference>
<dbReference type="EMBL" id="CP020472">
    <property type="protein sequence ID" value="ARD21446.1"/>
    <property type="molecule type" value="Genomic_DNA"/>
</dbReference>
<name>A0ABM6JIU5_9GAMM</name>
<evidence type="ECO:0000313" key="4">
    <source>
        <dbReference type="Proteomes" id="UP000191820"/>
    </source>
</evidence>
<dbReference type="Gene3D" id="3.30.160.670">
    <property type="match status" value="1"/>
</dbReference>
<accession>A0ABM6JIU5</accession>